<dbReference type="RefSeq" id="XP_062735300.1">
    <property type="nucleotide sequence ID" value="XM_062872367.1"/>
</dbReference>
<name>A0ABR0FR16_9PEZI</name>
<protein>
    <submittedName>
        <fullName evidence="1">Uncharacterized protein</fullName>
    </submittedName>
</protein>
<dbReference type="GeneID" id="87891518"/>
<dbReference type="EMBL" id="JAFFGZ010000004">
    <property type="protein sequence ID" value="KAK4646324.1"/>
    <property type="molecule type" value="Genomic_DNA"/>
</dbReference>
<evidence type="ECO:0000313" key="1">
    <source>
        <dbReference type="EMBL" id="KAK4646324.1"/>
    </source>
</evidence>
<sequence length="173" mass="19359">MSSTLKLALLNPLQHPLKLTPIPHHHHRPRLSQHLCHVLLLLLRIRPNIPHHLNSRPRPAQRPRLAVLNSNTLLRPLPHDLHRMQINRRIRLARRHRQARRRTINILPKLGDDDVFLAADVVVEFGVGHGEVVALLEGDHHAAEVLADEFCDEGGAGEGLGEGDGFGGGDFID</sequence>
<gene>
    <name evidence="1" type="ORF">QC761_0041630</name>
</gene>
<accession>A0ABR0FR16</accession>
<dbReference type="Proteomes" id="UP001322138">
    <property type="component" value="Unassembled WGS sequence"/>
</dbReference>
<reference evidence="1 2" key="1">
    <citation type="journal article" date="2023" name="bioRxiv">
        <title>High-quality genome assemblies of four members of thePodospora anserinaspecies complex.</title>
        <authorList>
            <person name="Ament-Velasquez S.L."/>
            <person name="Vogan A.A."/>
            <person name="Wallerman O."/>
            <person name="Hartmann F."/>
            <person name="Gautier V."/>
            <person name="Silar P."/>
            <person name="Giraud T."/>
            <person name="Johannesson H."/>
        </authorList>
    </citation>
    <scope>NUCLEOTIDE SEQUENCE [LARGE SCALE GENOMIC DNA]</scope>
    <source>
        <strain evidence="1 2">CBS 112042</strain>
    </source>
</reference>
<keyword evidence="2" id="KW-1185">Reference proteome</keyword>
<organism evidence="1 2">
    <name type="scientific">Podospora bellae-mahoneyi</name>
    <dbReference type="NCBI Taxonomy" id="2093777"/>
    <lineage>
        <taxon>Eukaryota</taxon>
        <taxon>Fungi</taxon>
        <taxon>Dikarya</taxon>
        <taxon>Ascomycota</taxon>
        <taxon>Pezizomycotina</taxon>
        <taxon>Sordariomycetes</taxon>
        <taxon>Sordariomycetidae</taxon>
        <taxon>Sordariales</taxon>
        <taxon>Podosporaceae</taxon>
        <taxon>Podospora</taxon>
    </lineage>
</organism>
<comment type="caution">
    <text evidence="1">The sequence shown here is derived from an EMBL/GenBank/DDBJ whole genome shotgun (WGS) entry which is preliminary data.</text>
</comment>
<proteinExistence type="predicted"/>
<evidence type="ECO:0000313" key="2">
    <source>
        <dbReference type="Proteomes" id="UP001322138"/>
    </source>
</evidence>